<feature type="transmembrane region" description="Helical" evidence="11">
    <location>
        <begin position="529"/>
        <end position="548"/>
    </location>
</feature>
<feature type="transmembrane region" description="Helical" evidence="11">
    <location>
        <begin position="631"/>
        <end position="650"/>
    </location>
</feature>
<protein>
    <submittedName>
        <fullName evidence="15">Cell shape-determining protein</fullName>
    </submittedName>
</protein>
<feature type="domain" description="Arabinosyltransferase C-terminal" evidence="13">
    <location>
        <begin position="716"/>
        <end position="922"/>
    </location>
</feature>
<dbReference type="Pfam" id="PF04602">
    <property type="entry name" value="Arabinose_trans"/>
    <property type="match status" value="1"/>
</dbReference>
<name>A0A837DG58_9PSEU</name>
<feature type="transmembrane region" description="Helical" evidence="11">
    <location>
        <begin position="220"/>
        <end position="240"/>
    </location>
</feature>
<evidence type="ECO:0000256" key="11">
    <source>
        <dbReference type="SAM" id="Phobius"/>
    </source>
</evidence>
<feature type="transmembrane region" description="Helical" evidence="11">
    <location>
        <begin position="377"/>
        <end position="403"/>
    </location>
</feature>
<organism evidence="15 16">
    <name type="scientific">Saccharomonospora viridis</name>
    <dbReference type="NCBI Taxonomy" id="1852"/>
    <lineage>
        <taxon>Bacteria</taxon>
        <taxon>Bacillati</taxon>
        <taxon>Actinomycetota</taxon>
        <taxon>Actinomycetes</taxon>
        <taxon>Pseudonocardiales</taxon>
        <taxon>Pseudonocardiaceae</taxon>
        <taxon>Saccharomonospora</taxon>
    </lineage>
</organism>
<proteinExistence type="inferred from homology"/>
<keyword evidence="5" id="KW-0328">Glycosyltransferase</keyword>
<dbReference type="InterPro" id="IPR027451">
    <property type="entry name" value="EmbABC_dom1"/>
</dbReference>
<feature type="transmembrane region" description="Helical" evidence="11">
    <location>
        <begin position="505"/>
        <end position="523"/>
    </location>
</feature>
<dbReference type="Pfam" id="PF17689">
    <property type="entry name" value="Arabino_trans_N"/>
    <property type="match status" value="1"/>
</dbReference>
<feature type="transmembrane region" description="Helical" evidence="11">
    <location>
        <begin position="473"/>
        <end position="493"/>
    </location>
</feature>
<dbReference type="GO" id="GO:0005886">
    <property type="term" value="C:plasma membrane"/>
    <property type="evidence" value="ECO:0007669"/>
    <property type="project" value="UniProtKB-SubCell"/>
</dbReference>
<sequence length="939" mass="101658">MTVRFWLITLCGLLSTALAGLFVLTPVETRTSVYSWPDTQVRNSSLPLFPYKPHRLDVTFSCADVHGIGEGVLLSTTAPRDVSRKDAVHDGLTIDIAENTINVAVGNHQIVTFSDEKNCEWSVFADETETTVAVDGDTVARIEDTPVVTGMFTEAPNNSELRVTVVPDTRYESSPGTFRIIWAVATVAALTAMFVLILRARNDGIRRTRLLPRRWWRPRALDVVVGGALACWLVVGAPTVDDGYIATMLKAAGDGDFVGNYFRWFNAPEAPFSWFYELYRPFIEVSGATWWLRLPSVLLGFVLWLLIDRLLLPRIARRPTPSARFAAAAAFLLWYVQFGVGLRPEPWVMLGTVTVFLLLERALATRNLAALGASVTAAGLTVAVTPSGIVALTPFLAAAFGLVRLIRHHGAVVVPVVLGAGSVALLPMFADQSLAAVLHSVEVRSAIGPNFGVLDESRRYADLFDPIRGGLNLRMPLLLLWLSIVVLAVLSLLRRTPGLAARPTHRMLVLTALCFAALVFTPTKYTHHFGAVGGLATVLFAAMVHTIGKGALRRAWQRSLFILALAAVTAYALAAPMRWWFLANLGVPWSLEQPNLGGLPLSTIVLAGGALLAVVGLLARRRPPWPAWLPPLVAVGTVLLEMSSLLYPAVTSRSGTYNVVNATVAGFSHSCGIEDWLEVEPDRRTGVLTPAPGTAGVIAHGFEPNAGYPDDVPPPVPYGTDTAPVWGSGGSAGSLTTPWYTLPEDAGSPESPPLVVPIAGAGAVSATVQFADREGTVHKELRLRLGDGTWREARLEPGDAERVRVTAVDRRDDDGWIAIGAPRIPRVVPLTDYLPVSEPVGLEWVNAFFLPCRQPASVAHGVTQPVSHLLTVGSDSSWLTRMSYSPAAGGPYAPLLEVAERVPVPTYLRGDKLREPIRVFRLDYVAPPLAEVSRQRIHR</sequence>
<keyword evidence="6" id="KW-0808">Transferase</keyword>
<keyword evidence="7 11" id="KW-0812">Transmembrane</keyword>
<dbReference type="RefSeq" id="WP_012795655.1">
    <property type="nucleotide sequence ID" value="NZ_CALJZO010000103.1"/>
</dbReference>
<feature type="transmembrane region" description="Helical" evidence="11">
    <location>
        <begin position="560"/>
        <end position="581"/>
    </location>
</feature>
<dbReference type="InterPro" id="IPR032731">
    <property type="entry name" value="Arabino_trans_C"/>
</dbReference>
<dbReference type="InterPro" id="IPR007680">
    <property type="entry name" value="Arabino_trans_central"/>
</dbReference>
<evidence type="ECO:0000256" key="2">
    <source>
        <dbReference type="ARBA" id="ARBA00004651"/>
    </source>
</evidence>
<evidence type="ECO:0000256" key="8">
    <source>
        <dbReference type="ARBA" id="ARBA00022989"/>
    </source>
</evidence>
<evidence type="ECO:0000259" key="14">
    <source>
        <dbReference type="Pfam" id="PF17689"/>
    </source>
</evidence>
<dbReference type="OrthoDB" id="4668961at2"/>
<dbReference type="Gene3D" id="2.60.120.940">
    <property type="entry name" value="EmbC, C-terminal domain, subdomain 2"/>
    <property type="match status" value="1"/>
</dbReference>
<dbReference type="OMA" id="GWLHFRM"/>
<dbReference type="EMBL" id="JRZE01000003">
    <property type="protein sequence ID" value="KHF44856.1"/>
    <property type="molecule type" value="Genomic_DNA"/>
</dbReference>
<dbReference type="Proteomes" id="UP000030848">
    <property type="component" value="Unassembled WGS sequence"/>
</dbReference>
<feature type="transmembrane region" description="Helical" evidence="11">
    <location>
        <begin position="290"/>
        <end position="311"/>
    </location>
</feature>
<evidence type="ECO:0000313" key="16">
    <source>
        <dbReference type="Proteomes" id="UP000030848"/>
    </source>
</evidence>
<feature type="transmembrane region" description="Helical" evidence="11">
    <location>
        <begin position="601"/>
        <end position="619"/>
    </location>
</feature>
<feature type="domain" description="Arabinosyltransferas concanavalin like" evidence="14">
    <location>
        <begin position="30"/>
        <end position="170"/>
    </location>
</feature>
<evidence type="ECO:0000259" key="12">
    <source>
        <dbReference type="Pfam" id="PF04602"/>
    </source>
</evidence>
<keyword evidence="10" id="KW-0961">Cell wall biogenesis/degradation</keyword>
<accession>A0A837DG58</accession>
<evidence type="ECO:0000256" key="3">
    <source>
        <dbReference type="ARBA" id="ARBA00008195"/>
    </source>
</evidence>
<feature type="transmembrane region" description="Helical" evidence="11">
    <location>
        <begin position="180"/>
        <end position="199"/>
    </location>
</feature>
<comment type="function">
    <text evidence="1">Arabinosyl transferase responsible for the polymerization of arabinose into the arabinan of arabinogalactan.</text>
</comment>
<evidence type="ECO:0000313" key="15">
    <source>
        <dbReference type="EMBL" id="KHF44856.1"/>
    </source>
</evidence>
<dbReference type="InterPro" id="IPR042486">
    <property type="entry name" value="Arabino_trans_C_2"/>
</dbReference>
<dbReference type="InterPro" id="IPR040920">
    <property type="entry name" value="Arabino_trans_N"/>
</dbReference>
<gene>
    <name evidence="15" type="ORF">MINT15_17380</name>
</gene>
<evidence type="ECO:0000256" key="10">
    <source>
        <dbReference type="ARBA" id="ARBA00023316"/>
    </source>
</evidence>
<dbReference type="Gene3D" id="3.40.190.160">
    <property type="match status" value="1"/>
</dbReference>
<keyword evidence="8 11" id="KW-1133">Transmembrane helix</keyword>
<keyword evidence="9 11" id="KW-0472">Membrane</keyword>
<reference evidence="15 16" key="1">
    <citation type="submission" date="2014-10" db="EMBL/GenBank/DDBJ databases">
        <title>Genome sequence of Micropolyspora internatus JCM3315.</title>
        <authorList>
            <person name="Shin S.-K."/>
            <person name="Yi H."/>
        </authorList>
    </citation>
    <scope>NUCLEOTIDE SEQUENCE [LARGE SCALE GENOMIC DNA]</scope>
    <source>
        <strain evidence="15 16">JCM 3315</strain>
    </source>
</reference>
<feature type="transmembrane region" description="Helical" evidence="11">
    <location>
        <begin position="410"/>
        <end position="430"/>
    </location>
</feature>
<evidence type="ECO:0000256" key="4">
    <source>
        <dbReference type="ARBA" id="ARBA00022475"/>
    </source>
</evidence>
<comment type="similarity">
    <text evidence="3">Belongs to the emb family.</text>
</comment>
<dbReference type="GO" id="GO:0071555">
    <property type="term" value="P:cell wall organization"/>
    <property type="evidence" value="ECO:0007669"/>
    <property type="project" value="UniProtKB-KW"/>
</dbReference>
<feature type="transmembrane region" description="Helical" evidence="11">
    <location>
        <begin position="323"/>
        <end position="342"/>
    </location>
</feature>
<comment type="caution">
    <text evidence="15">The sequence shown here is derived from an EMBL/GenBank/DDBJ whole genome shotgun (WGS) entry which is preliminary data.</text>
</comment>
<comment type="subcellular location">
    <subcellularLocation>
        <location evidence="2">Cell membrane</location>
        <topology evidence="2">Multi-pass membrane protein</topology>
    </subcellularLocation>
</comment>
<dbReference type="Gene3D" id="2.60.120.610">
    <property type="entry name" value="arabinofuranosyltransferase like domain"/>
    <property type="match status" value="1"/>
</dbReference>
<evidence type="ECO:0000259" key="13">
    <source>
        <dbReference type="Pfam" id="PF14896"/>
    </source>
</evidence>
<evidence type="ECO:0000256" key="5">
    <source>
        <dbReference type="ARBA" id="ARBA00022676"/>
    </source>
</evidence>
<feature type="domain" description="Arabinofuranosyltransferase central" evidence="12">
    <location>
        <begin position="176"/>
        <end position="618"/>
    </location>
</feature>
<dbReference type="GO" id="GO:0071766">
    <property type="term" value="P:Actinobacterium-type cell wall biogenesis"/>
    <property type="evidence" value="ECO:0007669"/>
    <property type="project" value="InterPro"/>
</dbReference>
<evidence type="ECO:0000256" key="7">
    <source>
        <dbReference type="ARBA" id="ARBA00022692"/>
    </source>
</evidence>
<dbReference type="Pfam" id="PF14896">
    <property type="entry name" value="Arabino_trans_C"/>
    <property type="match status" value="1"/>
</dbReference>
<dbReference type="AlphaFoldDB" id="A0A837DG58"/>
<evidence type="ECO:0000256" key="6">
    <source>
        <dbReference type="ARBA" id="ARBA00022679"/>
    </source>
</evidence>
<keyword evidence="4" id="KW-1003">Cell membrane</keyword>
<evidence type="ECO:0000256" key="1">
    <source>
        <dbReference type="ARBA" id="ARBA00003001"/>
    </source>
</evidence>
<evidence type="ECO:0000256" key="9">
    <source>
        <dbReference type="ARBA" id="ARBA00023136"/>
    </source>
</evidence>
<dbReference type="GO" id="GO:0052636">
    <property type="term" value="F:arabinosyltransferase activity"/>
    <property type="evidence" value="ECO:0007669"/>
    <property type="project" value="InterPro"/>
</dbReference>